<feature type="non-terminal residue" evidence="1">
    <location>
        <position position="103"/>
    </location>
</feature>
<evidence type="ECO:0000313" key="1">
    <source>
        <dbReference type="EMBL" id="CRZ13008.1"/>
    </source>
</evidence>
<feature type="non-terminal residue" evidence="1">
    <location>
        <position position="1"/>
    </location>
</feature>
<proteinExistence type="predicted"/>
<protein>
    <submittedName>
        <fullName evidence="1">Uncharacterized protein</fullName>
    </submittedName>
</protein>
<dbReference type="AlphaFoldDB" id="A0A0H5RG56"/>
<dbReference type="EMBL" id="HACM01012566">
    <property type="protein sequence ID" value="CRZ13008.1"/>
    <property type="molecule type" value="Transcribed_RNA"/>
</dbReference>
<sequence length="103" mass="11457">HILTHRGANCDPEDCKFYCAVRTQNLKIIKPLTMAPKNSRWKHLAKARNIQNLKRIPATIDDEEVCLEGSQSSDNESCVICDDDDDVAVDTNTSTLVWINGAG</sequence>
<organism evidence="1">
    <name type="scientific">Spongospora subterranea</name>
    <dbReference type="NCBI Taxonomy" id="70186"/>
    <lineage>
        <taxon>Eukaryota</taxon>
        <taxon>Sar</taxon>
        <taxon>Rhizaria</taxon>
        <taxon>Endomyxa</taxon>
        <taxon>Phytomyxea</taxon>
        <taxon>Plasmodiophorida</taxon>
        <taxon>Plasmodiophoridae</taxon>
        <taxon>Spongospora</taxon>
    </lineage>
</organism>
<accession>A0A0H5RG56</accession>
<name>A0A0H5RG56_9EUKA</name>
<reference evidence="1" key="1">
    <citation type="submission" date="2015-04" db="EMBL/GenBank/DDBJ databases">
        <title>The genome sequence of the plant pathogenic Rhizarian Plasmodiophora brassicae reveals insights in its biotrophic life cycle and the origin of chitin synthesis.</title>
        <authorList>
            <person name="Schwelm A."/>
            <person name="Fogelqvist J."/>
            <person name="Knaust A."/>
            <person name="Julke S."/>
            <person name="Lilja T."/>
            <person name="Dhandapani V."/>
            <person name="Bonilla-Rosso G."/>
            <person name="Karlsson M."/>
            <person name="Shevchenko A."/>
            <person name="Choi S.R."/>
            <person name="Kim H.G."/>
            <person name="Park J.Y."/>
            <person name="Lim Y.P."/>
            <person name="Ludwig-Muller J."/>
            <person name="Dixelius C."/>
        </authorList>
    </citation>
    <scope>NUCLEOTIDE SEQUENCE</scope>
    <source>
        <tissue evidence="1">Potato root galls</tissue>
    </source>
</reference>